<dbReference type="RefSeq" id="WP_126556600.1">
    <property type="nucleotide sequence ID" value="NZ_BIFS01000002.1"/>
</dbReference>
<organism evidence="2 3">
    <name type="scientific">Dictyobacter kobayashii</name>
    <dbReference type="NCBI Taxonomy" id="2014872"/>
    <lineage>
        <taxon>Bacteria</taxon>
        <taxon>Bacillati</taxon>
        <taxon>Chloroflexota</taxon>
        <taxon>Ktedonobacteria</taxon>
        <taxon>Ktedonobacterales</taxon>
        <taxon>Dictyobacteraceae</taxon>
        <taxon>Dictyobacter</taxon>
    </lineage>
</organism>
<dbReference type="Proteomes" id="UP000287188">
    <property type="component" value="Unassembled WGS sequence"/>
</dbReference>
<dbReference type="AlphaFoldDB" id="A0A402AVH4"/>
<keyword evidence="1" id="KW-0812">Transmembrane</keyword>
<feature type="transmembrane region" description="Helical" evidence="1">
    <location>
        <begin position="6"/>
        <end position="29"/>
    </location>
</feature>
<evidence type="ECO:0000256" key="1">
    <source>
        <dbReference type="SAM" id="Phobius"/>
    </source>
</evidence>
<name>A0A402AVH4_9CHLR</name>
<dbReference type="EMBL" id="BIFS01000002">
    <property type="protein sequence ID" value="GCE23112.1"/>
    <property type="molecule type" value="Genomic_DNA"/>
</dbReference>
<evidence type="ECO:0000313" key="2">
    <source>
        <dbReference type="EMBL" id="GCE23112.1"/>
    </source>
</evidence>
<accession>A0A402AVH4</accession>
<comment type="caution">
    <text evidence="2">The sequence shown here is derived from an EMBL/GenBank/DDBJ whole genome shotgun (WGS) entry which is preliminary data.</text>
</comment>
<gene>
    <name evidence="2" type="ORF">KDK_69120</name>
</gene>
<evidence type="ECO:0000313" key="3">
    <source>
        <dbReference type="Proteomes" id="UP000287188"/>
    </source>
</evidence>
<proteinExistence type="predicted"/>
<keyword evidence="1" id="KW-1133">Transmembrane helix</keyword>
<reference evidence="3" key="1">
    <citation type="submission" date="2018-12" db="EMBL/GenBank/DDBJ databases">
        <title>Tengunoibacter tsumagoiensis gen. nov., sp. nov., Dictyobacter kobayashii sp. nov., D. alpinus sp. nov., and D. joshuensis sp. nov. and description of Dictyobacteraceae fam. nov. within the order Ktedonobacterales isolated from Tengu-no-mugimeshi.</title>
        <authorList>
            <person name="Wang C.M."/>
            <person name="Zheng Y."/>
            <person name="Sakai Y."/>
            <person name="Toyoda A."/>
            <person name="Minakuchi Y."/>
            <person name="Abe K."/>
            <person name="Yokota A."/>
            <person name="Yabe S."/>
        </authorList>
    </citation>
    <scope>NUCLEOTIDE SEQUENCE [LARGE SCALE GENOMIC DNA]</scope>
    <source>
        <strain evidence="3">Uno11</strain>
    </source>
</reference>
<keyword evidence="1" id="KW-0472">Membrane</keyword>
<protein>
    <submittedName>
        <fullName evidence="2">Uncharacterized protein</fullName>
    </submittedName>
</protein>
<keyword evidence="3" id="KW-1185">Reference proteome</keyword>
<sequence>MSHTTQAIIILISTTILVAAMIIIAETYGVKKPHTARRRENCAPHKNYLNTHKPKLDVITATQLAISNLYPAQTTATFSMRKTQLTSTLAMSEENIPTQITHSHCHACKQRVNNEDLFCGYCGIILDKNET</sequence>